<keyword evidence="3" id="KW-1185">Reference proteome</keyword>
<dbReference type="AlphaFoldDB" id="A0A409Y393"/>
<reference evidence="2 3" key="1">
    <citation type="journal article" date="2018" name="Evol. Lett.">
        <title>Horizontal gene cluster transfer increased hallucinogenic mushroom diversity.</title>
        <authorList>
            <person name="Reynolds H.T."/>
            <person name="Vijayakumar V."/>
            <person name="Gluck-Thaler E."/>
            <person name="Korotkin H.B."/>
            <person name="Matheny P.B."/>
            <person name="Slot J.C."/>
        </authorList>
    </citation>
    <scope>NUCLEOTIDE SEQUENCE [LARGE SCALE GENOMIC DNA]</scope>
    <source>
        <strain evidence="2 3">SRW20</strain>
    </source>
</reference>
<dbReference type="Pfam" id="PF16652">
    <property type="entry name" value="PH_13"/>
    <property type="match status" value="1"/>
</dbReference>
<comment type="caution">
    <text evidence="2">The sequence shown here is derived from an EMBL/GenBank/DDBJ whole genome shotgun (WGS) entry which is preliminary data.</text>
</comment>
<evidence type="ECO:0000313" key="2">
    <source>
        <dbReference type="EMBL" id="PPQ97485.1"/>
    </source>
</evidence>
<dbReference type="Proteomes" id="UP000284706">
    <property type="component" value="Unassembled WGS sequence"/>
</dbReference>
<protein>
    <recommendedName>
        <fullName evidence="1">PH domain-containing protein</fullName>
    </recommendedName>
</protein>
<sequence>MAEKFLDETIREQGGYETLKKLFQHLWIGKGFRSRLDLTAPTKFMGPRRLVREGPLTKAKSGKKLHHVFLCSDILVLVDDSTKNLYRLV</sequence>
<dbReference type="OrthoDB" id="1716625at2759"/>
<organism evidence="2 3">
    <name type="scientific">Gymnopilus dilepis</name>
    <dbReference type="NCBI Taxonomy" id="231916"/>
    <lineage>
        <taxon>Eukaryota</taxon>
        <taxon>Fungi</taxon>
        <taxon>Dikarya</taxon>
        <taxon>Basidiomycota</taxon>
        <taxon>Agaricomycotina</taxon>
        <taxon>Agaricomycetes</taxon>
        <taxon>Agaricomycetidae</taxon>
        <taxon>Agaricales</taxon>
        <taxon>Agaricineae</taxon>
        <taxon>Hymenogastraceae</taxon>
        <taxon>Gymnopilus</taxon>
    </lineage>
</organism>
<dbReference type="STRING" id="231916.A0A409Y393"/>
<gene>
    <name evidence="2" type="ORF">CVT26_002714</name>
</gene>
<dbReference type="InterPro" id="IPR001849">
    <property type="entry name" value="PH_domain"/>
</dbReference>
<feature type="domain" description="PH" evidence="1">
    <location>
        <begin position="31"/>
        <end position="80"/>
    </location>
</feature>
<dbReference type="SUPFAM" id="SSF50729">
    <property type="entry name" value="PH domain-like"/>
    <property type="match status" value="1"/>
</dbReference>
<evidence type="ECO:0000259" key="1">
    <source>
        <dbReference type="Pfam" id="PF16652"/>
    </source>
</evidence>
<name>A0A409Y393_9AGAR</name>
<proteinExistence type="predicted"/>
<accession>A0A409Y393</accession>
<dbReference type="InterPro" id="IPR011993">
    <property type="entry name" value="PH-like_dom_sf"/>
</dbReference>
<dbReference type="EMBL" id="NHYE01001243">
    <property type="protein sequence ID" value="PPQ97485.1"/>
    <property type="molecule type" value="Genomic_DNA"/>
</dbReference>
<evidence type="ECO:0000313" key="3">
    <source>
        <dbReference type="Proteomes" id="UP000284706"/>
    </source>
</evidence>
<dbReference type="Gene3D" id="2.30.29.30">
    <property type="entry name" value="Pleckstrin-homology domain (PH domain)/Phosphotyrosine-binding domain (PTB)"/>
    <property type="match status" value="1"/>
</dbReference>
<dbReference type="InParanoid" id="A0A409Y393"/>